<dbReference type="EMBL" id="CP003772">
    <property type="protein sequence ID" value="AFQ03924.1"/>
    <property type="molecule type" value="Genomic_DNA"/>
</dbReference>
<accession>A0ABC7ZIH0</accession>
<dbReference type="GeneID" id="99646937"/>
<dbReference type="AlphaFoldDB" id="A0ABC7ZIH0"/>
<evidence type="ECO:0000313" key="1">
    <source>
        <dbReference type="EMBL" id="AFQ03924.1"/>
    </source>
</evidence>
<proteinExistence type="predicted"/>
<organism evidence="1 2">
    <name type="scientific">Mycoplasmoides genitalium M6320</name>
    <dbReference type="NCBI Taxonomy" id="662945"/>
    <lineage>
        <taxon>Bacteria</taxon>
        <taxon>Bacillati</taxon>
        <taxon>Mycoplasmatota</taxon>
        <taxon>Mycoplasmoidales</taxon>
        <taxon>Mycoplasmoidaceae</taxon>
        <taxon>Mycoplasmoides</taxon>
    </lineage>
</organism>
<dbReference type="KEGG" id="mgx:CM1_00670"/>
<dbReference type="RefSeq" id="WP_010869339.1">
    <property type="nucleotide sequence ID" value="NC_018497.1"/>
</dbReference>
<dbReference type="Proteomes" id="UP000005254">
    <property type="component" value="Chromosome"/>
</dbReference>
<evidence type="ECO:0000313" key="2">
    <source>
        <dbReference type="Proteomes" id="UP000005254"/>
    </source>
</evidence>
<name>A0ABC7ZIH0_MYCGT</name>
<reference evidence="1 2" key="1">
    <citation type="journal article" date="2012" name="J. Bacteriol.">
        <title>Draft Genome Sequences of Four Axenic Mycoplasma genitalium Strains Isolated from Denmark, Japan, and Australia.</title>
        <authorList>
            <person name="McGowin C.L."/>
            <person name="Ma L."/>
            <person name="Jensen J.S."/>
            <person name="Mancuso M.M."/>
            <person name="Hamasuna R."/>
            <person name="Adegboye D."/>
            <person name="Martin D.H."/>
        </authorList>
    </citation>
    <scope>NUCLEOTIDE SEQUENCE [LARGE SCALE GENOMIC DNA]</scope>
    <source>
        <strain evidence="1 2">M6320</strain>
    </source>
</reference>
<gene>
    <name evidence="1" type="ORF">CM1_00670</name>
</gene>
<dbReference type="NCBIfam" id="NF045744">
    <property type="entry name" value="MPN256"/>
    <property type="match status" value="1"/>
</dbReference>
<protein>
    <submittedName>
        <fullName evidence="1">Uncharacterized protein</fullName>
    </submittedName>
</protein>
<sequence length="214" mass="24952">MDKNIFQLVQSFAKTQNVRANYTSQDKNISLDFVSFETVSQSLTGFLIFNNFNKLLQLIELIKQKQTWLYVDQLWIVDLSNNKALTDATVWIIKQEKLPVSVAAFSNQQLNQVYRNSSTSPLYLSYVKPIEVQQFFTLSPSINNNPFLNQNPLTESPFDNNNQLFQATKSVEPSMETMEFSRFMDEFDQITKNFSDIELEPMQFTQSFDDWSKD</sequence>